<comment type="caution">
    <text evidence="10">The sequence shown here is derived from an EMBL/GenBank/DDBJ whole genome shotgun (WGS) entry which is preliminary data.</text>
</comment>
<dbReference type="InterPro" id="IPR036881">
    <property type="entry name" value="Glyco_hydro_3_C_sf"/>
</dbReference>
<dbReference type="AlphaFoldDB" id="A0A1J4KB54"/>
<dbReference type="Gene3D" id="3.40.50.1700">
    <property type="entry name" value="Glycoside hydrolase family 3 C-terminal domain"/>
    <property type="match status" value="1"/>
</dbReference>
<feature type="region of interest" description="Disordered" evidence="7">
    <location>
        <begin position="602"/>
        <end position="627"/>
    </location>
</feature>
<evidence type="ECO:0000259" key="9">
    <source>
        <dbReference type="Pfam" id="PF01915"/>
    </source>
</evidence>
<dbReference type="OrthoDB" id="416222at2759"/>
<dbReference type="InterPro" id="IPR002772">
    <property type="entry name" value="Glyco_hydro_3_C"/>
</dbReference>
<name>A0A1J4KB54_9EUKA</name>
<dbReference type="PANTHER" id="PTHR30620:SF16">
    <property type="entry name" value="LYSOSOMAL BETA GLUCOSIDASE"/>
    <property type="match status" value="1"/>
</dbReference>
<dbReference type="GO" id="GO:0009251">
    <property type="term" value="P:glucan catabolic process"/>
    <property type="evidence" value="ECO:0007669"/>
    <property type="project" value="TreeGrafter"/>
</dbReference>
<dbReference type="InterPro" id="IPR051915">
    <property type="entry name" value="Cellulose_Degrad_GH3"/>
</dbReference>
<dbReference type="Pfam" id="PF01915">
    <property type="entry name" value="Glyco_hydro_3_C"/>
    <property type="match status" value="1"/>
</dbReference>
<dbReference type="PRINTS" id="PR00133">
    <property type="entry name" value="GLHYDRLASE3"/>
</dbReference>
<dbReference type="EMBL" id="MLAK01000667">
    <property type="protein sequence ID" value="OHT08451.1"/>
    <property type="molecule type" value="Genomic_DNA"/>
</dbReference>
<evidence type="ECO:0000256" key="3">
    <source>
        <dbReference type="ARBA" id="ARBA00012744"/>
    </source>
</evidence>
<protein>
    <recommendedName>
        <fullName evidence="3">beta-glucosidase</fullName>
        <ecNumber evidence="3">3.2.1.21</ecNumber>
    </recommendedName>
</protein>
<dbReference type="RefSeq" id="XP_068361587.1">
    <property type="nucleotide sequence ID" value="XM_068502929.1"/>
</dbReference>
<dbReference type="InterPro" id="IPR036962">
    <property type="entry name" value="Glyco_hydro_3_N_sf"/>
</dbReference>
<dbReference type="InterPro" id="IPR017853">
    <property type="entry name" value="GH"/>
</dbReference>
<feature type="domain" description="Glycoside hydrolase family 3 N-terminal" evidence="8">
    <location>
        <begin position="135"/>
        <end position="381"/>
    </location>
</feature>
<keyword evidence="11" id="KW-1185">Reference proteome</keyword>
<dbReference type="VEuPathDB" id="TrichDB:TRFO_23053"/>
<dbReference type="SUPFAM" id="SSF52279">
    <property type="entry name" value="Beta-D-glucan exohydrolase, C-terminal domain"/>
    <property type="match status" value="1"/>
</dbReference>
<proteinExistence type="inferred from homology"/>
<dbReference type="InterPro" id="IPR001764">
    <property type="entry name" value="Glyco_hydro_3_N"/>
</dbReference>
<dbReference type="Proteomes" id="UP000179807">
    <property type="component" value="Unassembled WGS sequence"/>
</dbReference>
<dbReference type="GeneID" id="94837633"/>
<dbReference type="GO" id="GO:0008422">
    <property type="term" value="F:beta-glucosidase activity"/>
    <property type="evidence" value="ECO:0007669"/>
    <property type="project" value="UniProtKB-EC"/>
</dbReference>
<organism evidence="10 11">
    <name type="scientific">Tritrichomonas foetus</name>
    <dbReference type="NCBI Taxonomy" id="1144522"/>
    <lineage>
        <taxon>Eukaryota</taxon>
        <taxon>Metamonada</taxon>
        <taxon>Parabasalia</taxon>
        <taxon>Tritrichomonadida</taxon>
        <taxon>Tritrichomonadidae</taxon>
        <taxon>Tritrichomonas</taxon>
    </lineage>
</organism>
<evidence type="ECO:0000256" key="5">
    <source>
        <dbReference type="ARBA" id="ARBA00022801"/>
    </source>
</evidence>
<comment type="similarity">
    <text evidence="2">Belongs to the glycosyl hydrolase 3 family.</text>
</comment>
<dbReference type="Gene3D" id="3.20.20.300">
    <property type="entry name" value="Glycoside hydrolase, family 3, N-terminal domain"/>
    <property type="match status" value="1"/>
</dbReference>
<dbReference type="SUPFAM" id="SSF51445">
    <property type="entry name" value="(Trans)glycosidases"/>
    <property type="match status" value="1"/>
</dbReference>
<sequence length="753" mass="84071">MQNAIEKDGYCLLNNPNNGPTLGFSKKSGITIKEKDGLYFKNLSRTDDLVPYEDWRLDCDTRAKDLASRLSIEQIAGLMLYSKHQMVPNPSPEGYFGSSYGGKPFNESGYEKWALTDQQKTFLEIDGIRHVLGMTYESGEIAARWNNEMQQFVECLPFGIPVNTSSDPRHGAHGVSSAEYRVNGDTSKWPEGLGMSATFDPEICHQFSEIMQTEYRALGITTALSPQADLATEPRWMRAVDTFGPHTELATDMTRAYCEGLQETKNGDEKTGWGNKSVIAMVKHWPGGGTGESGRDAHYVFGKYAVYPGNNFEEHLKPFLNGAFNLDGSTKKAGAVMPYYTVSWNQDPKENVGNSYSHYIIHDLLRTKYGYDGVVCTDWGITDDEANEVDFFGSRCFGVENLSVAERHMKIIMNGVDQFGGNNDAKPIVEAYKIGCERYGKDVVDQHYRNSARRLLRGIFRVGLFENPYIDPLESAKTVGHPDFLEAGYKAQLKSIVLLKNHANALPLRPVTPKLKVYIPIREVGPTVGFFRNVVPGYTTEPVPKSIVAKYFDQVDKAEDADFAIVYIEAPLTNHYSKEDREKGGNGYLPTSLQYRPYTATSARDPSIAGGDPLESSNNRSHKGKTVVASNEKDLNNIIETRKRLGNNKKLIVVCYCSRSVIPAEFEKYVDAFIVHFGVQPDAIFETITGKSTPSALLPIQLPADMETVEKHCEDVAFDMTPYVDSDGHAYDFGFGLSFDGVISDERTKRYHK</sequence>
<keyword evidence="4" id="KW-0732">Signal</keyword>
<evidence type="ECO:0000313" key="11">
    <source>
        <dbReference type="Proteomes" id="UP000179807"/>
    </source>
</evidence>
<evidence type="ECO:0000256" key="7">
    <source>
        <dbReference type="SAM" id="MobiDB-lite"/>
    </source>
</evidence>
<dbReference type="PANTHER" id="PTHR30620">
    <property type="entry name" value="PERIPLASMIC BETA-GLUCOSIDASE-RELATED"/>
    <property type="match status" value="1"/>
</dbReference>
<dbReference type="EC" id="3.2.1.21" evidence="3"/>
<gene>
    <name evidence="10" type="ORF">TRFO_23053</name>
</gene>
<reference evidence="10" key="1">
    <citation type="submission" date="2016-10" db="EMBL/GenBank/DDBJ databases">
        <authorList>
            <person name="Benchimol M."/>
            <person name="Almeida L.G."/>
            <person name="Vasconcelos A.T."/>
            <person name="Perreira-Neves A."/>
            <person name="Rosa I.A."/>
            <person name="Tasca T."/>
            <person name="Bogo M.R."/>
            <person name="de Souza W."/>
        </authorList>
    </citation>
    <scope>NUCLEOTIDE SEQUENCE [LARGE SCALE GENOMIC DNA]</scope>
    <source>
        <strain evidence="10">K</strain>
    </source>
</reference>
<dbReference type="Pfam" id="PF00933">
    <property type="entry name" value="Glyco_hydro_3"/>
    <property type="match status" value="1"/>
</dbReference>
<evidence type="ECO:0000256" key="4">
    <source>
        <dbReference type="ARBA" id="ARBA00022729"/>
    </source>
</evidence>
<feature type="domain" description="Glycoside hydrolase family 3 C-terminal" evidence="9">
    <location>
        <begin position="496"/>
        <end position="738"/>
    </location>
</feature>
<evidence type="ECO:0000259" key="8">
    <source>
        <dbReference type="Pfam" id="PF00933"/>
    </source>
</evidence>
<evidence type="ECO:0000313" key="10">
    <source>
        <dbReference type="EMBL" id="OHT08451.1"/>
    </source>
</evidence>
<comment type="catalytic activity">
    <reaction evidence="1">
        <text>Hydrolysis of terminal, non-reducing beta-D-glucosyl residues with release of beta-D-glucose.</text>
        <dbReference type="EC" id="3.2.1.21"/>
    </reaction>
</comment>
<evidence type="ECO:0000256" key="2">
    <source>
        <dbReference type="ARBA" id="ARBA00005336"/>
    </source>
</evidence>
<keyword evidence="6" id="KW-0326">Glycosidase</keyword>
<evidence type="ECO:0000256" key="6">
    <source>
        <dbReference type="ARBA" id="ARBA00023295"/>
    </source>
</evidence>
<evidence type="ECO:0000256" key="1">
    <source>
        <dbReference type="ARBA" id="ARBA00000448"/>
    </source>
</evidence>
<keyword evidence="5" id="KW-0378">Hydrolase</keyword>
<accession>A0A1J4KB54</accession>